<feature type="chain" id="PRO_5031356852" description="Peptidase inhibitor I78 family protein" evidence="1">
    <location>
        <begin position="23"/>
        <end position="106"/>
    </location>
</feature>
<organism evidence="2 3">
    <name type="scientific">Rehaibacterium terrae</name>
    <dbReference type="NCBI Taxonomy" id="1341696"/>
    <lineage>
        <taxon>Bacteria</taxon>
        <taxon>Pseudomonadati</taxon>
        <taxon>Pseudomonadota</taxon>
        <taxon>Gammaproteobacteria</taxon>
        <taxon>Lysobacterales</taxon>
        <taxon>Lysobacteraceae</taxon>
        <taxon>Rehaibacterium</taxon>
    </lineage>
</organism>
<dbReference type="Proteomes" id="UP000519004">
    <property type="component" value="Unassembled WGS sequence"/>
</dbReference>
<sequence>MPAVRVLAVLLLTVLAAACDQAAAPTGPSTVESEAALPEAGCDAERAQWGIGETASEELLERLRFDAGADLARYLRPGQAVTLEYHHARLNAELDEEGVVVALRCG</sequence>
<comment type="caution">
    <text evidence="2">The sequence shown here is derived from an EMBL/GenBank/DDBJ whole genome shotgun (WGS) entry which is preliminary data.</text>
</comment>
<keyword evidence="1" id="KW-0732">Signal</keyword>
<name>A0A7W8DE52_9GAMM</name>
<dbReference type="EMBL" id="JACHHX010000008">
    <property type="protein sequence ID" value="MBB5015543.1"/>
    <property type="molecule type" value="Genomic_DNA"/>
</dbReference>
<dbReference type="InterPro" id="IPR021719">
    <property type="entry name" value="Prot_inh_I78"/>
</dbReference>
<dbReference type="AlphaFoldDB" id="A0A7W8DE52"/>
<reference evidence="2 3" key="1">
    <citation type="submission" date="2020-08" db="EMBL/GenBank/DDBJ databases">
        <title>Genomic Encyclopedia of Type Strains, Phase IV (KMG-IV): sequencing the most valuable type-strain genomes for metagenomic binning, comparative biology and taxonomic classification.</title>
        <authorList>
            <person name="Goeker M."/>
        </authorList>
    </citation>
    <scope>NUCLEOTIDE SEQUENCE [LARGE SCALE GENOMIC DNA]</scope>
    <source>
        <strain evidence="2 3">DSM 25897</strain>
    </source>
</reference>
<dbReference type="RefSeq" id="WP_183948227.1">
    <property type="nucleotide sequence ID" value="NZ_JACHHX010000008.1"/>
</dbReference>
<feature type="signal peptide" evidence="1">
    <location>
        <begin position="1"/>
        <end position="22"/>
    </location>
</feature>
<evidence type="ECO:0000313" key="2">
    <source>
        <dbReference type="EMBL" id="MBB5015543.1"/>
    </source>
</evidence>
<accession>A0A7W8DE52</accession>
<dbReference type="PROSITE" id="PS51257">
    <property type="entry name" value="PROKAR_LIPOPROTEIN"/>
    <property type="match status" value="1"/>
</dbReference>
<gene>
    <name evidence="2" type="ORF">HNQ58_001447</name>
</gene>
<dbReference type="Pfam" id="PF11720">
    <property type="entry name" value="Inhibitor_I78"/>
    <property type="match status" value="1"/>
</dbReference>
<evidence type="ECO:0008006" key="4">
    <source>
        <dbReference type="Google" id="ProtNLM"/>
    </source>
</evidence>
<keyword evidence="3" id="KW-1185">Reference proteome</keyword>
<protein>
    <recommendedName>
        <fullName evidence="4">Peptidase inhibitor I78 family protein</fullName>
    </recommendedName>
</protein>
<evidence type="ECO:0000256" key="1">
    <source>
        <dbReference type="SAM" id="SignalP"/>
    </source>
</evidence>
<proteinExistence type="predicted"/>
<dbReference type="Gene3D" id="3.30.10.10">
    <property type="entry name" value="Trypsin Inhibitor V, subunit A"/>
    <property type="match status" value="1"/>
</dbReference>
<evidence type="ECO:0000313" key="3">
    <source>
        <dbReference type="Proteomes" id="UP000519004"/>
    </source>
</evidence>